<organism evidence="1 2">
    <name type="scientific">Populus trichocarpa</name>
    <name type="common">Western balsam poplar</name>
    <name type="synonym">Populus balsamifera subsp. trichocarpa</name>
    <dbReference type="NCBI Taxonomy" id="3694"/>
    <lineage>
        <taxon>Eukaryota</taxon>
        <taxon>Viridiplantae</taxon>
        <taxon>Streptophyta</taxon>
        <taxon>Embryophyta</taxon>
        <taxon>Tracheophyta</taxon>
        <taxon>Spermatophyta</taxon>
        <taxon>Magnoliopsida</taxon>
        <taxon>eudicotyledons</taxon>
        <taxon>Gunneridae</taxon>
        <taxon>Pentapetalae</taxon>
        <taxon>rosids</taxon>
        <taxon>fabids</taxon>
        <taxon>Malpighiales</taxon>
        <taxon>Salicaceae</taxon>
        <taxon>Saliceae</taxon>
        <taxon>Populus</taxon>
    </lineage>
</organism>
<dbReference type="InParanoid" id="A0A3N7HQC4"/>
<dbReference type="Proteomes" id="UP000006729">
    <property type="component" value="Chromosome 14"/>
</dbReference>
<name>A0A3N7HQC4_POPTR</name>
<dbReference type="Gramene" id="Potri.014G092050.4.v4.1">
    <property type="protein sequence ID" value="Potri.014G092050.4.v4.1"/>
    <property type="gene ID" value="Potri.014G092050.v4.1"/>
</dbReference>
<proteinExistence type="predicted"/>
<dbReference type="EMBL" id="CM009303">
    <property type="protein sequence ID" value="RQO99943.1"/>
    <property type="molecule type" value="Genomic_DNA"/>
</dbReference>
<accession>A0A3N7HQC4</accession>
<gene>
    <name evidence="1" type="ORF">POPTR_014G092050</name>
</gene>
<dbReference type="Gramene" id="Potri.014G092050.5.v4.1">
    <property type="protein sequence ID" value="Potri.014G092050.5.v4.1"/>
    <property type="gene ID" value="Potri.014G092050.v4.1"/>
</dbReference>
<dbReference type="EMBL" id="CM009303">
    <property type="protein sequence ID" value="RQO99942.1"/>
    <property type="molecule type" value="Genomic_DNA"/>
</dbReference>
<dbReference type="Gramene" id="Potri.014G092050.6.v4.1">
    <property type="protein sequence ID" value="Potri.014G092050.6.v4.1"/>
    <property type="gene ID" value="Potri.014G092050.v4.1"/>
</dbReference>
<dbReference type="EMBL" id="CM009303">
    <property type="protein sequence ID" value="RQO99944.1"/>
    <property type="molecule type" value="Genomic_DNA"/>
</dbReference>
<protein>
    <submittedName>
        <fullName evidence="1">Uncharacterized protein</fullName>
    </submittedName>
</protein>
<sequence length="119" mass="13904">MFSCQSLWPRIFISYLPSPNPPDYLLIGDEQSSQQNHVFFFCNSSLWIILSNQAVRRPPFSWSFKHVTNFFWRGCVEMLRGWFSISPTSLMDNVTSFEDPVYGGFSSLYGRQEHVFTQS</sequence>
<reference evidence="1 2" key="1">
    <citation type="journal article" date="2006" name="Science">
        <title>The genome of black cottonwood, Populus trichocarpa (Torr. &amp; Gray).</title>
        <authorList>
            <person name="Tuskan G.A."/>
            <person name="Difazio S."/>
            <person name="Jansson S."/>
            <person name="Bohlmann J."/>
            <person name="Grigoriev I."/>
            <person name="Hellsten U."/>
            <person name="Putnam N."/>
            <person name="Ralph S."/>
            <person name="Rombauts S."/>
            <person name="Salamov A."/>
            <person name="Schein J."/>
            <person name="Sterck L."/>
            <person name="Aerts A."/>
            <person name="Bhalerao R.R."/>
            <person name="Bhalerao R.P."/>
            <person name="Blaudez D."/>
            <person name="Boerjan W."/>
            <person name="Brun A."/>
            <person name="Brunner A."/>
            <person name="Busov V."/>
            <person name="Campbell M."/>
            <person name="Carlson J."/>
            <person name="Chalot M."/>
            <person name="Chapman J."/>
            <person name="Chen G.L."/>
            <person name="Cooper D."/>
            <person name="Coutinho P.M."/>
            <person name="Couturier J."/>
            <person name="Covert S."/>
            <person name="Cronk Q."/>
            <person name="Cunningham R."/>
            <person name="Davis J."/>
            <person name="Degroeve S."/>
            <person name="Dejardin A."/>
            <person name="Depamphilis C."/>
            <person name="Detter J."/>
            <person name="Dirks B."/>
            <person name="Dubchak I."/>
            <person name="Duplessis S."/>
            <person name="Ehlting J."/>
            <person name="Ellis B."/>
            <person name="Gendler K."/>
            <person name="Goodstein D."/>
            <person name="Gribskov M."/>
            <person name="Grimwood J."/>
            <person name="Groover A."/>
            <person name="Gunter L."/>
            <person name="Hamberger B."/>
            <person name="Heinze B."/>
            <person name="Helariutta Y."/>
            <person name="Henrissat B."/>
            <person name="Holligan D."/>
            <person name="Holt R."/>
            <person name="Huang W."/>
            <person name="Islam-Faridi N."/>
            <person name="Jones S."/>
            <person name="Jones-Rhoades M."/>
            <person name="Jorgensen R."/>
            <person name="Joshi C."/>
            <person name="Kangasjarvi J."/>
            <person name="Karlsson J."/>
            <person name="Kelleher C."/>
            <person name="Kirkpatrick R."/>
            <person name="Kirst M."/>
            <person name="Kohler A."/>
            <person name="Kalluri U."/>
            <person name="Larimer F."/>
            <person name="Leebens-Mack J."/>
            <person name="Leple J.C."/>
            <person name="Locascio P."/>
            <person name="Lou Y."/>
            <person name="Lucas S."/>
            <person name="Martin F."/>
            <person name="Montanini B."/>
            <person name="Napoli C."/>
            <person name="Nelson D.R."/>
            <person name="Nelson C."/>
            <person name="Nieminen K."/>
            <person name="Nilsson O."/>
            <person name="Pereda V."/>
            <person name="Peter G."/>
            <person name="Philippe R."/>
            <person name="Pilate G."/>
            <person name="Poliakov A."/>
            <person name="Razumovskaya J."/>
            <person name="Richardson P."/>
            <person name="Rinaldi C."/>
            <person name="Ritland K."/>
            <person name="Rouze P."/>
            <person name="Ryaboy D."/>
            <person name="Schmutz J."/>
            <person name="Schrader J."/>
            <person name="Segerman B."/>
            <person name="Shin H."/>
            <person name="Siddiqui A."/>
            <person name="Sterky F."/>
            <person name="Terry A."/>
            <person name="Tsai C.J."/>
            <person name="Uberbacher E."/>
            <person name="Unneberg P."/>
            <person name="Vahala J."/>
            <person name="Wall K."/>
            <person name="Wessler S."/>
            <person name="Yang G."/>
            <person name="Yin T."/>
            <person name="Douglas C."/>
            <person name="Marra M."/>
            <person name="Sandberg G."/>
            <person name="Van de Peer Y."/>
            <person name="Rokhsar D."/>
        </authorList>
    </citation>
    <scope>NUCLEOTIDE SEQUENCE [LARGE SCALE GENOMIC DNA]</scope>
    <source>
        <strain evidence="2">cv. Nisqually</strain>
        <strain evidence="1">Nisqually-1</strain>
    </source>
</reference>
<evidence type="ECO:0000313" key="2">
    <source>
        <dbReference type="Proteomes" id="UP000006729"/>
    </source>
</evidence>
<dbReference type="AlphaFoldDB" id="A0A3N7HQC4"/>
<evidence type="ECO:0000313" key="1">
    <source>
        <dbReference type="EMBL" id="RQO99944.1"/>
    </source>
</evidence>
<reference evidence="1" key="2">
    <citation type="submission" date="2017-07" db="EMBL/GenBank/DDBJ databases">
        <title>WGS assembly of Populus trichocarpa.</title>
        <authorList>
            <person name="Tuskan G."/>
            <person name="Difazio S."/>
            <person name="Jansson S."/>
            <person name="Bohlmann J."/>
            <person name="Grigoriev I."/>
            <person name="Hellsten U."/>
            <person name="Putnam N."/>
            <person name="Ralph S."/>
            <person name="Rombauts S."/>
            <person name="Salamov A."/>
            <person name="Schein J."/>
            <person name="Sterck L."/>
            <person name="Aerts A."/>
            <person name="Bhalerao R."/>
            <person name="Bhalerao R."/>
            <person name="Blaudez D."/>
            <person name="Boerjan W."/>
            <person name="Brun A."/>
            <person name="Brunner A."/>
            <person name="Busov V."/>
            <person name="Campbell M."/>
            <person name="Carlson J."/>
            <person name="Chalot M."/>
            <person name="Chapman J."/>
            <person name="Chen G."/>
            <person name="Cooper D."/>
            <person name="Coutinho P."/>
            <person name="Couturier J."/>
            <person name="Covert S."/>
            <person name="Cronk Q."/>
            <person name="Cunningham R."/>
            <person name="Davis J."/>
            <person name="Degroeve S."/>
            <person name="Dejardin A."/>
            <person name="Depamphilis C."/>
            <person name="Detter J."/>
            <person name="Dirks B."/>
            <person name="Dubchak I."/>
            <person name="Duplessis S."/>
            <person name="Ehlting J."/>
            <person name="Ellis B."/>
            <person name="Gendler K."/>
            <person name="Goodstein D."/>
            <person name="Gribskov M."/>
            <person name="Grimwood J."/>
            <person name="Groover A."/>
            <person name="Gunter L."/>
            <person name="Hamberger B."/>
            <person name="Heinze B."/>
            <person name="Helariutta Y."/>
            <person name="Henrissat B."/>
            <person name="Holligan D."/>
            <person name="Holt R."/>
            <person name="Huang W."/>
            <person name="Islam-Faridi N."/>
            <person name="Jones S."/>
            <person name="Jones-Rhoades M."/>
            <person name="Jorgensen R."/>
            <person name="Joshi C."/>
            <person name="Kangasjarvi J."/>
            <person name="Karlsson J."/>
            <person name="Kelleher C."/>
            <person name="Kirkpatrick R."/>
            <person name="Kirst M."/>
            <person name="Kohler A."/>
            <person name="Kalluri U."/>
            <person name="Larimer F."/>
            <person name="Leebens-Mack J."/>
            <person name="Leple J."/>
            <person name="Locascio P."/>
            <person name="Lou Y."/>
            <person name="Lucas S."/>
            <person name="Martin F."/>
            <person name="Montanini B."/>
            <person name="Napoli C."/>
            <person name="Nelson D."/>
            <person name="Nelson C."/>
            <person name="Nieminen K."/>
            <person name="Nilsson O."/>
            <person name="Pereda V."/>
            <person name="Peter G."/>
            <person name="Philippe R."/>
            <person name="Pilate G."/>
            <person name="Poliakov A."/>
            <person name="Razumovskaya J."/>
            <person name="Richardson P."/>
            <person name="Rinaldi C."/>
            <person name="Ritland K."/>
            <person name="Rouze P."/>
            <person name="Ryaboy D."/>
            <person name="Schmutz J."/>
            <person name="Schrader J."/>
            <person name="Segerman B."/>
            <person name="Shin H."/>
            <person name="Siddiqui A."/>
            <person name="Sterky F."/>
            <person name="Terry A."/>
            <person name="Tsai C."/>
            <person name="Uberbacher E."/>
            <person name="Unneberg P."/>
            <person name="Vahala J."/>
            <person name="Wall K."/>
            <person name="Wessler S."/>
            <person name="Yang G."/>
            <person name="Yin T."/>
            <person name="Douglas C."/>
            <person name="Marra M."/>
            <person name="Sandberg G."/>
            <person name="Van De Peer Y."/>
            <person name="Rokhsar D."/>
        </authorList>
    </citation>
    <scope>NUCLEOTIDE SEQUENCE</scope>
    <source>
        <strain evidence="1">Nisqually-1</strain>
    </source>
</reference>
<keyword evidence="2" id="KW-1185">Reference proteome</keyword>
<dbReference type="EMBL" id="CM009303">
    <property type="protein sequence ID" value="RQO99945.1"/>
    <property type="molecule type" value="Genomic_DNA"/>
</dbReference>